<evidence type="ECO:0000313" key="7">
    <source>
        <dbReference type="EMBL" id="MEA5668105.1"/>
    </source>
</evidence>
<evidence type="ECO:0000256" key="1">
    <source>
        <dbReference type="ARBA" id="ARBA00004561"/>
    </source>
</evidence>
<evidence type="ECO:0000313" key="8">
    <source>
        <dbReference type="Proteomes" id="UP001301653"/>
    </source>
</evidence>
<name>A0ABU5V6G8_9GAMM</name>
<keyword evidence="4" id="KW-0281">Fimbrium</keyword>
<dbReference type="Pfam" id="PF22003">
    <property type="entry name" value="MrkDrd"/>
    <property type="match status" value="1"/>
</dbReference>
<sequence length="300" mass="31479">TNTGLPTTFVMTLPETITINPDLGDGKVLADISGTLVLQAPTETRCPGLSGEVPNKYMLSSGAYLGENTYESGIPGVGIRFYFNGVAFPLENRFVFPQKDTNSWPGRLQLVKTGPISQSGSLAGLQGGAYLTSNGNHQWRVFAFKGATNVDAGRPTCTVATPLVPVPMGSARLKEFNGIGTTVGERGFSIAVDCGGGRPQISTAVYGVLMDQSDPANRSTQLSLTPGSTAVGVGLQVLHGGTLLSYGGNAGEPAADARWFAGRTHNGRFEIPLMARYVQTRAEITPGSANAKATFVLSYE</sequence>
<dbReference type="Pfam" id="PF00419">
    <property type="entry name" value="Fimbrial"/>
    <property type="match status" value="1"/>
</dbReference>
<dbReference type="Gene3D" id="2.60.40.1090">
    <property type="entry name" value="Fimbrial-type adhesion domain"/>
    <property type="match status" value="1"/>
</dbReference>
<evidence type="ECO:0000259" key="6">
    <source>
        <dbReference type="Pfam" id="PF22003"/>
    </source>
</evidence>
<reference evidence="7 8" key="1">
    <citation type="submission" date="2023-12" db="EMBL/GenBank/DDBJ databases">
        <title>Stenotrophomonas guangdongensis sp. nov., isolated from wilted pepper plants (Capsicum annuum).</title>
        <authorList>
            <person name="Qiu M."/>
            <person name="Li Y."/>
            <person name="Liu Q."/>
            <person name="Zhang X."/>
            <person name="Huang Y."/>
            <person name="Guo R."/>
            <person name="Hu M."/>
            <person name="Zhou J."/>
            <person name="Zhou X."/>
        </authorList>
    </citation>
    <scope>NUCLEOTIDE SEQUENCE [LARGE SCALE GENOMIC DNA]</scope>
    <source>
        <strain evidence="7 8">MH1</strain>
    </source>
</reference>
<feature type="non-terminal residue" evidence="7">
    <location>
        <position position="1"/>
    </location>
</feature>
<keyword evidence="3" id="KW-0732">Signal</keyword>
<dbReference type="InterPro" id="IPR036937">
    <property type="entry name" value="Adhesion_dom_fimbrial_sf"/>
</dbReference>
<proteinExistence type="inferred from homology"/>
<evidence type="ECO:0000256" key="2">
    <source>
        <dbReference type="ARBA" id="ARBA00006671"/>
    </source>
</evidence>
<dbReference type="PANTHER" id="PTHR33420">
    <property type="entry name" value="FIMBRIAL SUBUNIT ELFA-RELATED"/>
    <property type="match status" value="1"/>
</dbReference>
<feature type="domain" description="MrkD-like receptor binding" evidence="6">
    <location>
        <begin position="17"/>
        <end position="130"/>
    </location>
</feature>
<evidence type="ECO:0000259" key="5">
    <source>
        <dbReference type="Pfam" id="PF00419"/>
    </source>
</evidence>
<evidence type="ECO:0000256" key="4">
    <source>
        <dbReference type="ARBA" id="ARBA00023263"/>
    </source>
</evidence>
<keyword evidence="8" id="KW-1185">Reference proteome</keyword>
<comment type="similarity">
    <text evidence="2">Belongs to the fimbrial protein family.</text>
</comment>
<dbReference type="EMBL" id="JAYFUH010000188">
    <property type="protein sequence ID" value="MEA5668105.1"/>
    <property type="molecule type" value="Genomic_DNA"/>
</dbReference>
<organism evidence="7 8">
    <name type="scientific">Stenotrophomonas capsici</name>
    <dbReference type="NCBI Taxonomy" id="3110230"/>
    <lineage>
        <taxon>Bacteria</taxon>
        <taxon>Pseudomonadati</taxon>
        <taxon>Pseudomonadota</taxon>
        <taxon>Gammaproteobacteria</taxon>
        <taxon>Lysobacterales</taxon>
        <taxon>Lysobacteraceae</taxon>
        <taxon>Stenotrophomonas</taxon>
    </lineage>
</organism>
<dbReference type="RefSeq" id="WP_323438885.1">
    <property type="nucleotide sequence ID" value="NZ_JAYFUH010000188.1"/>
</dbReference>
<dbReference type="PANTHER" id="PTHR33420:SF12">
    <property type="entry name" value="FIMBRIN-LIKE PROTEIN FIMI-RELATED"/>
    <property type="match status" value="1"/>
</dbReference>
<accession>A0ABU5V6G8</accession>
<dbReference type="InterPro" id="IPR000259">
    <property type="entry name" value="Adhesion_dom_fimbrial"/>
</dbReference>
<dbReference type="InterPro" id="IPR054160">
    <property type="entry name" value="MrkD_recept-bd"/>
</dbReference>
<dbReference type="Proteomes" id="UP001301653">
    <property type="component" value="Unassembled WGS sequence"/>
</dbReference>
<comment type="caution">
    <text evidence="7">The sequence shown here is derived from an EMBL/GenBank/DDBJ whole genome shotgun (WGS) entry which is preliminary data.</text>
</comment>
<dbReference type="InterPro" id="IPR008966">
    <property type="entry name" value="Adhesion_dom_sf"/>
</dbReference>
<dbReference type="InterPro" id="IPR050263">
    <property type="entry name" value="Bact_Fimbrial_Adh_Pro"/>
</dbReference>
<dbReference type="Gene3D" id="2.60.40.3310">
    <property type="match status" value="1"/>
</dbReference>
<evidence type="ECO:0000256" key="3">
    <source>
        <dbReference type="ARBA" id="ARBA00022729"/>
    </source>
</evidence>
<comment type="subcellular location">
    <subcellularLocation>
        <location evidence="1">Fimbrium</location>
    </subcellularLocation>
</comment>
<feature type="domain" description="Fimbrial-type adhesion" evidence="5">
    <location>
        <begin position="155"/>
        <end position="299"/>
    </location>
</feature>
<protein>
    <submittedName>
        <fullName evidence="7">Fimbrial protein</fullName>
    </submittedName>
</protein>
<gene>
    <name evidence="7" type="ORF">VA603_11220</name>
</gene>
<dbReference type="SUPFAM" id="SSF49401">
    <property type="entry name" value="Bacterial adhesins"/>
    <property type="match status" value="1"/>
</dbReference>